<dbReference type="InterPro" id="IPR006033">
    <property type="entry name" value="AsnA_fam"/>
</dbReference>
<reference evidence="12" key="1">
    <citation type="submission" date="2025-08" db="UniProtKB">
        <authorList>
            <consortium name="RefSeq"/>
        </authorList>
    </citation>
    <scope>IDENTIFICATION</scope>
</reference>
<evidence type="ECO:0000256" key="3">
    <source>
        <dbReference type="ARBA" id="ARBA00022801"/>
    </source>
</evidence>
<dbReference type="SUPFAM" id="SSF53774">
    <property type="entry name" value="Glutaminase/Asparaginase"/>
    <property type="match status" value="1"/>
</dbReference>
<dbReference type="FunFam" id="3.40.50.1170:FF:000003">
    <property type="entry name" value="60 kDa lysophospholipase"/>
    <property type="match status" value="1"/>
</dbReference>
<evidence type="ECO:0000256" key="1">
    <source>
        <dbReference type="ARBA" id="ARBA00012920"/>
    </source>
</evidence>
<dbReference type="RefSeq" id="XP_036363114.1">
    <property type="nucleotide sequence ID" value="XM_036507221.1"/>
</dbReference>
<dbReference type="InterPro" id="IPR002110">
    <property type="entry name" value="Ankyrin_rpt"/>
</dbReference>
<dbReference type="InterPro" id="IPR027473">
    <property type="entry name" value="L-asparaginase_C"/>
</dbReference>
<dbReference type="SFLD" id="SFLDS00057">
    <property type="entry name" value="Glutaminase/Asparaginase"/>
    <property type="match status" value="1"/>
</dbReference>
<dbReference type="FunFam" id="3.40.50.40:FF:000001">
    <property type="entry name" value="L-asparaginase 1"/>
    <property type="match status" value="1"/>
</dbReference>
<proteinExistence type="inferred from homology"/>
<dbReference type="InterPro" id="IPR041725">
    <property type="entry name" value="L-asparaginase_I"/>
</dbReference>
<dbReference type="Gene3D" id="3.40.50.1170">
    <property type="entry name" value="L-asparaginase, N-terminal domain"/>
    <property type="match status" value="1"/>
</dbReference>
<dbReference type="SUPFAM" id="SSF48403">
    <property type="entry name" value="Ankyrin repeat"/>
    <property type="match status" value="1"/>
</dbReference>
<evidence type="ECO:0000256" key="7">
    <source>
        <dbReference type="PROSITE-ProRule" id="PRU10099"/>
    </source>
</evidence>
<organism evidence="11 12">
    <name type="scientific">Octopus sinensis</name>
    <name type="common">East Asian common octopus</name>
    <dbReference type="NCBI Taxonomy" id="2607531"/>
    <lineage>
        <taxon>Eukaryota</taxon>
        <taxon>Metazoa</taxon>
        <taxon>Spiralia</taxon>
        <taxon>Lophotrochozoa</taxon>
        <taxon>Mollusca</taxon>
        <taxon>Cephalopoda</taxon>
        <taxon>Coleoidea</taxon>
        <taxon>Octopodiformes</taxon>
        <taxon>Octopoda</taxon>
        <taxon>Incirrata</taxon>
        <taxon>Octopodidae</taxon>
        <taxon>Octopus</taxon>
    </lineage>
</organism>
<protein>
    <recommendedName>
        <fullName evidence="1">asparaginase</fullName>
        <ecNumber evidence="1">3.5.1.1</ecNumber>
    </recommendedName>
</protein>
<dbReference type="PROSITE" id="PS00144">
    <property type="entry name" value="ASN_GLN_ASE_1"/>
    <property type="match status" value="1"/>
</dbReference>
<dbReference type="Pfam" id="PF17763">
    <property type="entry name" value="Asparaginase_C"/>
    <property type="match status" value="1"/>
</dbReference>
<feature type="active site" evidence="8">
    <location>
        <position position="149"/>
    </location>
</feature>
<dbReference type="SMART" id="SM00870">
    <property type="entry name" value="Asparaginase"/>
    <property type="match status" value="1"/>
</dbReference>
<evidence type="ECO:0000313" key="12">
    <source>
        <dbReference type="RefSeq" id="XP_036363114.1"/>
    </source>
</evidence>
<dbReference type="Gene3D" id="3.40.50.40">
    <property type="match status" value="1"/>
</dbReference>
<dbReference type="InterPro" id="IPR006034">
    <property type="entry name" value="Asparaginase/glutaminase-like"/>
</dbReference>
<dbReference type="InterPro" id="IPR020827">
    <property type="entry name" value="Asparaginase/glutaminase_AS1"/>
</dbReference>
<feature type="domain" description="L-asparaginase N-terminal" evidence="9">
    <location>
        <begin position="20"/>
        <end position="251"/>
    </location>
</feature>
<dbReference type="Pfam" id="PF00710">
    <property type="entry name" value="Asparaginase"/>
    <property type="match status" value="1"/>
</dbReference>
<dbReference type="InterPro" id="IPR036770">
    <property type="entry name" value="Ankyrin_rpt-contain_sf"/>
</dbReference>
<comment type="similarity">
    <text evidence="5">In the N-terminal section; belongs to the asparaginase 1 family.</text>
</comment>
<feature type="domain" description="Asparaginase/glutaminase C-terminal" evidence="10">
    <location>
        <begin position="270"/>
        <end position="387"/>
    </location>
</feature>
<keyword evidence="4 6" id="KW-0040">ANK repeat</keyword>
<dbReference type="SMART" id="SM00248">
    <property type="entry name" value="ANK"/>
    <property type="match status" value="3"/>
</dbReference>
<dbReference type="Proteomes" id="UP000515154">
    <property type="component" value="Linkage group LG11"/>
</dbReference>
<dbReference type="PANTHER" id="PTHR11707">
    <property type="entry name" value="L-ASPARAGINASE"/>
    <property type="match status" value="1"/>
</dbReference>
<dbReference type="PRINTS" id="PR00139">
    <property type="entry name" value="ASNGLNASE"/>
</dbReference>
<feature type="repeat" description="ANK" evidence="6">
    <location>
        <begin position="498"/>
        <end position="530"/>
    </location>
</feature>
<dbReference type="PROSITE" id="PS00917">
    <property type="entry name" value="ASN_GLN_ASE_2"/>
    <property type="match status" value="1"/>
</dbReference>
<evidence type="ECO:0000259" key="10">
    <source>
        <dbReference type="Pfam" id="PF17763"/>
    </source>
</evidence>
<keyword evidence="3" id="KW-0378">Hydrolase</keyword>
<evidence type="ECO:0000256" key="5">
    <source>
        <dbReference type="ARBA" id="ARBA00061199"/>
    </source>
</evidence>
<dbReference type="PANTHER" id="PTHR11707:SF28">
    <property type="entry name" value="60 KDA LYSOPHOSPHOLIPASE"/>
    <property type="match status" value="1"/>
</dbReference>
<dbReference type="InterPro" id="IPR040919">
    <property type="entry name" value="Asparaginase_C"/>
</dbReference>
<dbReference type="PROSITE" id="PS51732">
    <property type="entry name" value="ASN_GLN_ASE_3"/>
    <property type="match status" value="1"/>
</dbReference>
<dbReference type="InterPro" id="IPR027474">
    <property type="entry name" value="L-asparaginase_N"/>
</dbReference>
<dbReference type="NCBIfam" id="TIGR00519">
    <property type="entry name" value="asnASE_I"/>
    <property type="match status" value="1"/>
</dbReference>
<dbReference type="EC" id="3.5.1.1" evidence="1"/>
<dbReference type="GO" id="GO:0004067">
    <property type="term" value="F:asparaginase activity"/>
    <property type="evidence" value="ECO:0007669"/>
    <property type="project" value="UniProtKB-UniRule"/>
</dbReference>
<keyword evidence="11" id="KW-1185">Reference proteome</keyword>
<dbReference type="CDD" id="cd08963">
    <property type="entry name" value="L-asparaginase_I"/>
    <property type="match status" value="1"/>
</dbReference>
<dbReference type="PIRSF" id="PIRSF001220">
    <property type="entry name" value="L-ASNase_gatD"/>
    <property type="match status" value="1"/>
</dbReference>
<feature type="repeat" description="ANK" evidence="6">
    <location>
        <begin position="565"/>
        <end position="597"/>
    </location>
</feature>
<dbReference type="Gene3D" id="1.25.40.20">
    <property type="entry name" value="Ankyrin repeat-containing domain"/>
    <property type="match status" value="2"/>
</dbReference>
<dbReference type="InterPro" id="IPR036152">
    <property type="entry name" value="Asp/glu_Ase-like_sf"/>
</dbReference>
<name>A0A7E6F5V7_9MOLL</name>
<evidence type="ECO:0000259" key="9">
    <source>
        <dbReference type="Pfam" id="PF00710"/>
    </source>
</evidence>
<dbReference type="AlphaFoldDB" id="A0A7E6F5V7"/>
<dbReference type="InterPro" id="IPR037152">
    <property type="entry name" value="L-asparaginase_N_sf"/>
</dbReference>
<dbReference type="InterPro" id="IPR027475">
    <property type="entry name" value="Asparaginase/glutaminase_AS2"/>
</dbReference>
<evidence type="ECO:0000256" key="4">
    <source>
        <dbReference type="ARBA" id="ARBA00023043"/>
    </source>
</evidence>
<feature type="active site" evidence="7">
    <location>
        <position position="29"/>
    </location>
</feature>
<accession>A0A7E6F5V7</accession>
<evidence type="ECO:0000256" key="8">
    <source>
        <dbReference type="PROSITE-ProRule" id="PRU10100"/>
    </source>
</evidence>
<dbReference type="PIRSF" id="PIRSF500176">
    <property type="entry name" value="L_ASNase"/>
    <property type="match status" value="1"/>
</dbReference>
<sequence length="615" mass="67606">MSLIRNFSTSSQAEADSSKKVLVLYTGGTIGMKRDTNGSYVPVQDFLFNALKDRFHDYEYGQKFFVDEEQNSNFVLGPEECNNAKISNWHQNGSFQLSTKEGSRIHVKFIEYDPLVDSSCMSYDIWLRIANDIKAEYENFDGFVILHGTDTMAYTASALSFMCENLGKPIILTGSQIPVIELRSDGYVNFISSLIVAANYCIPEVMLCFDSNVYRGCRAVKIDTGAFAAFDSPNLSPLVKLGFKIQVNWSSVTRSREMEKFKVFTNMCTNVAVIHLFPSITLETIKAVILSEGIKGIVLQTFGAGNIPTNQTQFVDLLKEASERGILIVNVTQCAKGSVGRYYAASEGLGEAGVIPGGDITLEAAITKLMYILGQENLTLEQKRKLMKKNLRGEVTIVPKTDSPLNFELIALMAKRLSLSTNAEIESLRDTIFPDLICTAAKTGNLSSMADLKEKGGNLSCFNKENRSPLHIAARSGYYDMVLYLLKEGASVHQRDDNNCTPLIDAISGNQLDIIDALVGTGASLNYMDADSIGMHLCSLAAVDNVKALESWKRAGADLNTKDYMGSTALHVAANKGHEEAVQFLLRNGANPKITDTNGRPAKYYAAKHNIGHLF</sequence>
<dbReference type="Pfam" id="PF12796">
    <property type="entry name" value="Ank_2"/>
    <property type="match status" value="2"/>
</dbReference>
<gene>
    <name evidence="12" type="primary">LOC115217061</name>
</gene>
<dbReference type="PROSITE" id="PS50088">
    <property type="entry name" value="ANK_REPEAT"/>
    <property type="match status" value="3"/>
</dbReference>
<keyword evidence="2" id="KW-0677">Repeat</keyword>
<dbReference type="GO" id="GO:0006528">
    <property type="term" value="P:asparagine metabolic process"/>
    <property type="evidence" value="ECO:0007669"/>
    <property type="project" value="UniProtKB-ARBA"/>
</dbReference>
<evidence type="ECO:0000313" key="11">
    <source>
        <dbReference type="Proteomes" id="UP000515154"/>
    </source>
</evidence>
<evidence type="ECO:0000256" key="6">
    <source>
        <dbReference type="PROSITE-ProRule" id="PRU00023"/>
    </source>
</evidence>
<feature type="repeat" description="ANK" evidence="6">
    <location>
        <begin position="465"/>
        <end position="497"/>
    </location>
</feature>
<dbReference type="PROSITE" id="PS50297">
    <property type="entry name" value="ANK_REP_REGION"/>
    <property type="match status" value="2"/>
</dbReference>
<evidence type="ECO:0000256" key="2">
    <source>
        <dbReference type="ARBA" id="ARBA00022737"/>
    </source>
</evidence>